<proteinExistence type="predicted"/>
<dbReference type="Proteomes" id="UP000288805">
    <property type="component" value="Unassembled WGS sequence"/>
</dbReference>
<dbReference type="EMBL" id="QGNW01000236">
    <property type="protein sequence ID" value="RVW82746.1"/>
    <property type="molecule type" value="Genomic_DNA"/>
</dbReference>
<gene>
    <name evidence="2" type="ORF">CK203_046921</name>
</gene>
<comment type="caution">
    <text evidence="2">The sequence shown here is derived from an EMBL/GenBank/DDBJ whole genome shotgun (WGS) entry which is preliminary data.</text>
</comment>
<sequence length="279" mass="30256">MVGKVISKYQNAFVEGRQIFDAMLIANEAIDSILKSNRVGVLCKLDIEKAYDRVNWNFLLEVLEKWALDEGGSIGSGGASQLQAKEALGCLLRKVSEGGYLSGFKMFGRNGEDLEVSYLLEYGEMEWGWCSKEVKGSYGVGLWKAVKTKSGSFSVKSLYSILEGGRIEPFPTSVVWNVWVPPKASPIIIGDHQAVVEIKRTTTRVGSGRGGRFPSGRGVFRGRGSFGGGRGFVRIEYGIRGEFSGRGRGPSGRSGGEGYRQGRGRAGRPSGHTQNAGSR</sequence>
<feature type="compositionally biased region" description="Gly residues" evidence="1">
    <location>
        <begin position="246"/>
        <end position="261"/>
    </location>
</feature>
<dbReference type="AlphaFoldDB" id="A0A438HE57"/>
<feature type="region of interest" description="Disordered" evidence="1">
    <location>
        <begin position="243"/>
        <end position="279"/>
    </location>
</feature>
<dbReference type="PANTHER" id="PTHR19446">
    <property type="entry name" value="REVERSE TRANSCRIPTASES"/>
    <property type="match status" value="1"/>
</dbReference>
<name>A0A438HE57_VITVI</name>
<evidence type="ECO:0000313" key="2">
    <source>
        <dbReference type="EMBL" id="RVW82746.1"/>
    </source>
</evidence>
<evidence type="ECO:0000256" key="1">
    <source>
        <dbReference type="SAM" id="MobiDB-lite"/>
    </source>
</evidence>
<protein>
    <submittedName>
        <fullName evidence="2">Uncharacterized protein</fullName>
    </submittedName>
</protein>
<accession>A0A438HE57</accession>
<organism evidence="2 3">
    <name type="scientific">Vitis vinifera</name>
    <name type="common">Grape</name>
    <dbReference type="NCBI Taxonomy" id="29760"/>
    <lineage>
        <taxon>Eukaryota</taxon>
        <taxon>Viridiplantae</taxon>
        <taxon>Streptophyta</taxon>
        <taxon>Embryophyta</taxon>
        <taxon>Tracheophyta</taxon>
        <taxon>Spermatophyta</taxon>
        <taxon>Magnoliopsida</taxon>
        <taxon>eudicotyledons</taxon>
        <taxon>Gunneridae</taxon>
        <taxon>Pentapetalae</taxon>
        <taxon>rosids</taxon>
        <taxon>Vitales</taxon>
        <taxon>Vitaceae</taxon>
        <taxon>Viteae</taxon>
        <taxon>Vitis</taxon>
    </lineage>
</organism>
<evidence type="ECO:0000313" key="3">
    <source>
        <dbReference type="Proteomes" id="UP000288805"/>
    </source>
</evidence>
<reference evidence="2 3" key="1">
    <citation type="journal article" date="2018" name="PLoS Genet.">
        <title>Population sequencing reveals clonal diversity and ancestral inbreeding in the grapevine cultivar Chardonnay.</title>
        <authorList>
            <person name="Roach M.J."/>
            <person name="Johnson D.L."/>
            <person name="Bohlmann J."/>
            <person name="van Vuuren H.J."/>
            <person name="Jones S.J."/>
            <person name="Pretorius I.S."/>
            <person name="Schmidt S.A."/>
            <person name="Borneman A.R."/>
        </authorList>
    </citation>
    <scope>NUCLEOTIDE SEQUENCE [LARGE SCALE GENOMIC DNA]</scope>
    <source>
        <strain evidence="3">cv. Chardonnay</strain>
        <tissue evidence="2">Leaf</tissue>
    </source>
</reference>